<feature type="domain" description="Glycosyltransferase subfamily 4-like N-terminal" evidence="2">
    <location>
        <begin position="44"/>
        <end position="207"/>
    </location>
</feature>
<evidence type="ECO:0000259" key="2">
    <source>
        <dbReference type="Pfam" id="PF13439"/>
    </source>
</evidence>
<dbReference type="CDD" id="cd03814">
    <property type="entry name" value="GT4-like"/>
    <property type="match status" value="1"/>
</dbReference>
<evidence type="ECO:0000313" key="4">
    <source>
        <dbReference type="Proteomes" id="UP000321464"/>
    </source>
</evidence>
<dbReference type="PANTHER" id="PTHR45947:SF3">
    <property type="entry name" value="SULFOQUINOVOSYL TRANSFERASE SQD2"/>
    <property type="match status" value="1"/>
</dbReference>
<evidence type="ECO:0000256" key="1">
    <source>
        <dbReference type="SAM" id="MobiDB-lite"/>
    </source>
</evidence>
<dbReference type="RefSeq" id="WP_246135030.1">
    <property type="nucleotide sequence ID" value="NZ_BJYR01000006.1"/>
</dbReference>
<name>A0A512AHB3_9SPHN</name>
<dbReference type="PANTHER" id="PTHR45947">
    <property type="entry name" value="SULFOQUINOVOSYL TRANSFERASE SQD2"/>
    <property type="match status" value="1"/>
</dbReference>
<organism evidence="3 4">
    <name type="scientific">Novosphingobium sediminis</name>
    <dbReference type="NCBI Taxonomy" id="707214"/>
    <lineage>
        <taxon>Bacteria</taxon>
        <taxon>Pseudomonadati</taxon>
        <taxon>Pseudomonadota</taxon>
        <taxon>Alphaproteobacteria</taxon>
        <taxon>Sphingomonadales</taxon>
        <taxon>Sphingomonadaceae</taxon>
        <taxon>Novosphingobium</taxon>
    </lineage>
</organism>
<dbReference type="SUPFAM" id="SSF53756">
    <property type="entry name" value="UDP-Glycosyltransferase/glycogen phosphorylase"/>
    <property type="match status" value="1"/>
</dbReference>
<dbReference type="GO" id="GO:0016757">
    <property type="term" value="F:glycosyltransferase activity"/>
    <property type="evidence" value="ECO:0007669"/>
    <property type="project" value="TreeGrafter"/>
</dbReference>
<reference evidence="3 4" key="1">
    <citation type="submission" date="2019-07" db="EMBL/GenBank/DDBJ databases">
        <title>Whole genome shotgun sequence of Novosphingobium sediminis NBRC 106119.</title>
        <authorList>
            <person name="Hosoyama A."/>
            <person name="Uohara A."/>
            <person name="Ohji S."/>
            <person name="Ichikawa N."/>
        </authorList>
    </citation>
    <scope>NUCLEOTIDE SEQUENCE [LARGE SCALE GENOMIC DNA]</scope>
    <source>
        <strain evidence="3 4">NBRC 106119</strain>
    </source>
</reference>
<dbReference type="Gene3D" id="3.40.50.2000">
    <property type="entry name" value="Glycogen Phosphorylase B"/>
    <property type="match status" value="2"/>
</dbReference>
<dbReference type="AlphaFoldDB" id="A0A512AHB3"/>
<dbReference type="InterPro" id="IPR028098">
    <property type="entry name" value="Glyco_trans_4-like_N"/>
</dbReference>
<dbReference type="Proteomes" id="UP000321464">
    <property type="component" value="Unassembled WGS sequence"/>
</dbReference>
<dbReference type="Pfam" id="PF13439">
    <property type="entry name" value="Glyco_transf_4"/>
    <property type="match status" value="1"/>
</dbReference>
<comment type="caution">
    <text evidence="3">The sequence shown here is derived from an EMBL/GenBank/DDBJ whole genome shotgun (WGS) entry which is preliminary data.</text>
</comment>
<feature type="compositionally biased region" description="Polar residues" evidence="1">
    <location>
        <begin position="8"/>
        <end position="21"/>
    </location>
</feature>
<proteinExistence type="predicted"/>
<evidence type="ECO:0000313" key="3">
    <source>
        <dbReference type="EMBL" id="GEN99085.1"/>
    </source>
</evidence>
<protein>
    <submittedName>
        <fullName evidence="3">Sulfolipid synthase</fullName>
    </submittedName>
</protein>
<dbReference type="EMBL" id="BJYR01000006">
    <property type="protein sequence ID" value="GEN99085.1"/>
    <property type="molecule type" value="Genomic_DNA"/>
</dbReference>
<sequence length="414" mass="45701">MAARMTRFAQTDSIETAQEPTPSEAPLKGLRVALFSGNYNYVRDGANQALNRLVGYLQRQGAQVHVYAPKVKKPAFPSKGKLVGLPSLPLPGRAEYRIPLTLGGKTRADLKAFKPNVVHVSSPDPAAHRAVSWARARGLPVLASVHTRFDTYPRYYNMAWLEPILTALLRRFYRRCDALVAPSESMAQVLREERMSYDISLWSRGVDRTIFNPGRRDLEWRRSLGIADDEVVIGFLGRLVMEKGLDVFSDTIDELVRRGTREGTRHRVMVVGEGPARAWFEARLPGAVFTGFQGGKDLGRAVAAMDVLFNPSVTETFGNVTLEAMACAVPVVAAAATGSQSLVSDGVSGRLIAPGALHQFAEALRNYVEDADLRARHGAAGERRSLDFSWDAINQAVADTYLRLIRQKDALKRR</sequence>
<accession>A0A512AHB3</accession>
<gene>
    <name evidence="3" type="ORF">NSE01_09180</name>
</gene>
<feature type="region of interest" description="Disordered" evidence="1">
    <location>
        <begin position="1"/>
        <end position="23"/>
    </location>
</feature>
<dbReference type="Pfam" id="PF13692">
    <property type="entry name" value="Glyco_trans_1_4"/>
    <property type="match status" value="1"/>
</dbReference>
<keyword evidence="4" id="KW-1185">Reference proteome</keyword>
<dbReference type="InterPro" id="IPR050194">
    <property type="entry name" value="Glycosyltransferase_grp1"/>
</dbReference>